<gene>
    <name evidence="5" type="ORF">CB5_LOCUS16122</name>
</gene>
<dbReference type="PANTHER" id="PTHR32099:SF42">
    <property type="entry name" value="CYSTEINE-RICH RECEPTOR-LIKE PROTEIN KINASE 9-RELATED"/>
    <property type="match status" value="1"/>
</dbReference>
<dbReference type="Gene3D" id="3.30.430.20">
    <property type="entry name" value="Gnk2 domain, C-X8-C-X2-C motif"/>
    <property type="match status" value="1"/>
</dbReference>
<keyword evidence="1" id="KW-0732">Signal</keyword>
<sequence>MHTLPTPPSSLSTSHLTILPSLFRGRQRQFPTLSNLREHRQLHRQQHLRIKLASSCSLSSPKLSLRRASPLPARRAPRPGVRPRLCRGDVTSDDCATTWTKLPIASGSSARTAKTAVIWYERCSSSIRTRTSPHQHSPATPSRLSCGMSEQHRGQDVSRVQLEHCHLQLLQPRGGDSAEKRHQFCCVGVELLRRWFATGELRITNGFLTIYGLVQCTPDMSGSDCRQCLQGLVDKV</sequence>
<feature type="region of interest" description="Disordered" evidence="3">
    <location>
        <begin position="129"/>
        <end position="148"/>
    </location>
</feature>
<dbReference type="PANTHER" id="PTHR32099">
    <property type="entry name" value="CYSTEINE-RICH REPEAT SECRETORY PROTEIN"/>
    <property type="match status" value="1"/>
</dbReference>
<dbReference type="PROSITE" id="PS51473">
    <property type="entry name" value="GNK2"/>
    <property type="match status" value="1"/>
</dbReference>
<accession>A0A6V7PQ14</accession>
<dbReference type="EMBL" id="LR862150">
    <property type="protein sequence ID" value="CAD1832911.1"/>
    <property type="molecule type" value="Genomic_DNA"/>
</dbReference>
<dbReference type="InterPro" id="IPR038408">
    <property type="entry name" value="GNK2_sf"/>
</dbReference>
<keyword evidence="2" id="KW-0677">Repeat</keyword>
<feature type="region of interest" description="Disordered" evidence="3">
    <location>
        <begin position="61"/>
        <end position="85"/>
    </location>
</feature>
<evidence type="ECO:0000256" key="3">
    <source>
        <dbReference type="SAM" id="MobiDB-lite"/>
    </source>
</evidence>
<evidence type="ECO:0000313" key="5">
    <source>
        <dbReference type="EMBL" id="CAD1832911.1"/>
    </source>
</evidence>
<evidence type="ECO:0000259" key="4">
    <source>
        <dbReference type="PROSITE" id="PS51473"/>
    </source>
</evidence>
<protein>
    <recommendedName>
        <fullName evidence="4">Gnk2-homologous domain-containing protein</fullName>
    </recommendedName>
</protein>
<feature type="domain" description="Gnk2-homologous" evidence="4">
    <location>
        <begin position="162"/>
        <end position="236"/>
    </location>
</feature>
<feature type="compositionally biased region" description="Low complexity" evidence="3">
    <location>
        <begin position="61"/>
        <end position="83"/>
    </location>
</feature>
<feature type="compositionally biased region" description="Polar residues" evidence="3">
    <location>
        <begin position="129"/>
        <end position="143"/>
    </location>
</feature>
<organism evidence="5">
    <name type="scientific">Ananas comosus var. bracteatus</name>
    <name type="common">red pineapple</name>
    <dbReference type="NCBI Taxonomy" id="296719"/>
    <lineage>
        <taxon>Eukaryota</taxon>
        <taxon>Viridiplantae</taxon>
        <taxon>Streptophyta</taxon>
        <taxon>Embryophyta</taxon>
        <taxon>Tracheophyta</taxon>
        <taxon>Spermatophyta</taxon>
        <taxon>Magnoliopsida</taxon>
        <taxon>Liliopsida</taxon>
        <taxon>Poales</taxon>
        <taxon>Bromeliaceae</taxon>
        <taxon>Bromelioideae</taxon>
        <taxon>Ananas</taxon>
    </lineage>
</organism>
<proteinExistence type="predicted"/>
<evidence type="ECO:0000256" key="2">
    <source>
        <dbReference type="ARBA" id="ARBA00022737"/>
    </source>
</evidence>
<name>A0A6V7PQ14_ANACO</name>
<dbReference type="AlphaFoldDB" id="A0A6V7PQ14"/>
<evidence type="ECO:0000256" key="1">
    <source>
        <dbReference type="ARBA" id="ARBA00022729"/>
    </source>
</evidence>
<dbReference type="InterPro" id="IPR002902">
    <property type="entry name" value="GNK2"/>
</dbReference>
<reference evidence="5" key="1">
    <citation type="submission" date="2020-07" db="EMBL/GenBank/DDBJ databases">
        <authorList>
            <person name="Lin J."/>
        </authorList>
    </citation>
    <scope>NUCLEOTIDE SEQUENCE</scope>
</reference>
<dbReference type="CDD" id="cd23509">
    <property type="entry name" value="Gnk2-like"/>
    <property type="match status" value="1"/>
</dbReference>